<keyword evidence="6" id="KW-1133">Transmembrane helix</keyword>
<protein>
    <submittedName>
        <fullName evidence="8">Uncharacterized protein</fullName>
    </submittedName>
</protein>
<sequence>MLQDSICMIGRPLGHIAKTQAALCGLSRGNLQPSNSPLESPSSSPQVIKLHEKFDESPLASEGSWTDFLKTGFACLRLARLHTFMAWSIFPAPAIYTVVLYHSATAVVALEASDKISSCIRLSMTMFVCVLSDSIFNADIGTHVAIVPRDSHGTTLLIEISMPKLGGPCPDPFRRVTYLSMVLCSTLFFKLAAQSPCSKLLPAPKSSSASLYLELSSGFTRISRYAGYVWTLQRWTNYTQLGGALLIAMGVIQGWLACATLYNPVPGFSPGWAHAIAIIQRDWLQLVPIFMMEYTYELAHELIYGCQDTAEDIMIGLHSLSILCGYEHSRTLGTALMGCFCLLLAYCGRSANVVGWQAIVIPPLLLVYRTSKLDLSTPASCGKWAASAIKVKVVVTLVLMACFVQQETNLLQLIRGGLSYLAENATFP</sequence>
<dbReference type="Gene3D" id="1.20.120.1780">
    <property type="entry name" value="UbiA prenyltransferase"/>
    <property type="match status" value="1"/>
</dbReference>
<comment type="caution">
    <text evidence="8">The sequence shown here is derived from an EMBL/GenBank/DDBJ whole genome shotgun (WGS) entry which is preliminary data.</text>
</comment>
<keyword evidence="4" id="KW-0808">Transferase</keyword>
<evidence type="ECO:0000256" key="3">
    <source>
        <dbReference type="ARBA" id="ARBA00005985"/>
    </source>
</evidence>
<dbReference type="VEuPathDB" id="FungiDB:VP01_1731g1"/>
<dbReference type="Pfam" id="PF01040">
    <property type="entry name" value="UbiA"/>
    <property type="match status" value="1"/>
</dbReference>
<comment type="similarity">
    <text evidence="3">Belongs to the UbiA prenyltransferase family.</text>
</comment>
<dbReference type="STRING" id="27349.A0A0L6VH52"/>
<evidence type="ECO:0000313" key="8">
    <source>
        <dbReference type="EMBL" id="KNZ59430.1"/>
    </source>
</evidence>
<dbReference type="EMBL" id="LAVV01006539">
    <property type="protein sequence ID" value="KNZ59430.1"/>
    <property type="molecule type" value="Genomic_DNA"/>
</dbReference>
<evidence type="ECO:0000256" key="2">
    <source>
        <dbReference type="ARBA" id="ARBA00004141"/>
    </source>
</evidence>
<evidence type="ECO:0000256" key="5">
    <source>
        <dbReference type="ARBA" id="ARBA00022692"/>
    </source>
</evidence>
<dbReference type="InterPro" id="IPR039653">
    <property type="entry name" value="Prenyltransferase"/>
</dbReference>
<dbReference type="AlphaFoldDB" id="A0A0L6VH52"/>
<evidence type="ECO:0000256" key="1">
    <source>
        <dbReference type="ARBA" id="ARBA00001946"/>
    </source>
</evidence>
<evidence type="ECO:0000256" key="6">
    <source>
        <dbReference type="ARBA" id="ARBA00022989"/>
    </source>
</evidence>
<accession>A0A0L6VH52</accession>
<dbReference type="PANTHER" id="PTHR11048:SF28">
    <property type="entry name" value="4-HYDROXYBENZOATE POLYPRENYLTRANSFERASE, MITOCHONDRIAL"/>
    <property type="match status" value="1"/>
</dbReference>
<evidence type="ECO:0000256" key="4">
    <source>
        <dbReference type="ARBA" id="ARBA00022679"/>
    </source>
</evidence>
<organism evidence="8 9">
    <name type="scientific">Puccinia sorghi</name>
    <dbReference type="NCBI Taxonomy" id="27349"/>
    <lineage>
        <taxon>Eukaryota</taxon>
        <taxon>Fungi</taxon>
        <taxon>Dikarya</taxon>
        <taxon>Basidiomycota</taxon>
        <taxon>Pucciniomycotina</taxon>
        <taxon>Pucciniomycetes</taxon>
        <taxon>Pucciniales</taxon>
        <taxon>Pucciniaceae</taxon>
        <taxon>Puccinia</taxon>
    </lineage>
</organism>
<comment type="subcellular location">
    <subcellularLocation>
        <location evidence="2">Membrane</location>
        <topology evidence="2">Multi-pass membrane protein</topology>
    </subcellularLocation>
</comment>
<dbReference type="Proteomes" id="UP000037035">
    <property type="component" value="Unassembled WGS sequence"/>
</dbReference>
<dbReference type="InterPro" id="IPR000537">
    <property type="entry name" value="UbiA_prenyltransferase"/>
</dbReference>
<keyword evidence="7" id="KW-0472">Membrane</keyword>
<proteinExistence type="inferred from homology"/>
<keyword evidence="9" id="KW-1185">Reference proteome</keyword>
<dbReference type="OrthoDB" id="18170at2759"/>
<dbReference type="PANTHER" id="PTHR11048">
    <property type="entry name" value="PRENYLTRANSFERASES"/>
    <property type="match status" value="1"/>
</dbReference>
<comment type="cofactor">
    <cofactor evidence="1">
        <name>Mg(2+)</name>
        <dbReference type="ChEBI" id="CHEBI:18420"/>
    </cofactor>
</comment>
<name>A0A0L6VH52_9BASI</name>
<evidence type="ECO:0000256" key="7">
    <source>
        <dbReference type="ARBA" id="ARBA00023136"/>
    </source>
</evidence>
<dbReference type="GO" id="GO:0016765">
    <property type="term" value="F:transferase activity, transferring alkyl or aryl (other than methyl) groups"/>
    <property type="evidence" value="ECO:0007669"/>
    <property type="project" value="InterPro"/>
</dbReference>
<keyword evidence="5" id="KW-0812">Transmembrane</keyword>
<evidence type="ECO:0000313" key="9">
    <source>
        <dbReference type="Proteomes" id="UP000037035"/>
    </source>
</evidence>
<dbReference type="GO" id="GO:0005886">
    <property type="term" value="C:plasma membrane"/>
    <property type="evidence" value="ECO:0007669"/>
    <property type="project" value="TreeGrafter"/>
</dbReference>
<reference evidence="8 9" key="1">
    <citation type="submission" date="2015-08" db="EMBL/GenBank/DDBJ databases">
        <title>Next Generation Sequencing and Analysis of the Genome of Puccinia sorghi L Schw, the Causal Agent of Maize Common Rust.</title>
        <authorList>
            <person name="Rochi L."/>
            <person name="Burguener G."/>
            <person name="Darino M."/>
            <person name="Turjanski A."/>
            <person name="Kreff E."/>
            <person name="Dieguez M.J."/>
            <person name="Sacco F."/>
        </authorList>
    </citation>
    <scope>NUCLEOTIDE SEQUENCE [LARGE SCALE GENOMIC DNA]</scope>
    <source>
        <strain evidence="8 9">RO10H11247</strain>
    </source>
</reference>
<gene>
    <name evidence="8" type="ORF">VP01_1731g1</name>
</gene>